<dbReference type="Proteomes" id="UP000540423">
    <property type="component" value="Unassembled WGS sequence"/>
</dbReference>
<gene>
    <name evidence="1" type="ORF">HNQ79_002600</name>
</gene>
<evidence type="ECO:0000313" key="2">
    <source>
        <dbReference type="Proteomes" id="UP000540423"/>
    </source>
</evidence>
<reference evidence="1 2" key="1">
    <citation type="submission" date="2020-08" db="EMBL/GenBank/DDBJ databases">
        <title>Genomic Encyclopedia of Type Strains, Phase IV (KMG-IV): sequencing the most valuable type-strain genomes for metagenomic binning, comparative biology and taxonomic classification.</title>
        <authorList>
            <person name="Goeker M."/>
        </authorList>
    </citation>
    <scope>NUCLEOTIDE SEQUENCE [LARGE SCALE GENOMIC DNA]</scope>
    <source>
        <strain evidence="1 2">DSM 40141</strain>
    </source>
</reference>
<evidence type="ECO:0000313" key="1">
    <source>
        <dbReference type="EMBL" id="MBB6436137.1"/>
    </source>
</evidence>
<sequence>MEPVHRVSGDAFDHAMAGPVVHLSIFDATGHDTAAGLTANLAMATCRNSRRQDADLVEITERSSRP</sequence>
<proteinExistence type="predicted"/>
<organism evidence="1 2">
    <name type="scientific">Streptomyces candidus</name>
    <dbReference type="NCBI Taxonomy" id="67283"/>
    <lineage>
        <taxon>Bacteria</taxon>
        <taxon>Bacillati</taxon>
        <taxon>Actinomycetota</taxon>
        <taxon>Actinomycetes</taxon>
        <taxon>Kitasatosporales</taxon>
        <taxon>Streptomycetaceae</taxon>
        <taxon>Streptomyces</taxon>
    </lineage>
</organism>
<comment type="caution">
    <text evidence="1">The sequence shown here is derived from an EMBL/GenBank/DDBJ whole genome shotgun (WGS) entry which is preliminary data.</text>
</comment>
<protein>
    <submittedName>
        <fullName evidence="1">Serine phosphatase RsbU (Regulator of sigma subunit)</fullName>
    </submittedName>
</protein>
<keyword evidence="2" id="KW-1185">Reference proteome</keyword>
<accession>A0A7X0LPN1</accession>
<dbReference type="InterPro" id="IPR036457">
    <property type="entry name" value="PPM-type-like_dom_sf"/>
</dbReference>
<dbReference type="AlphaFoldDB" id="A0A7X0LPN1"/>
<name>A0A7X0LPN1_9ACTN</name>
<dbReference type="Gene3D" id="3.60.40.10">
    <property type="entry name" value="PPM-type phosphatase domain"/>
    <property type="match status" value="1"/>
</dbReference>
<dbReference type="EMBL" id="JACHEM010000005">
    <property type="protein sequence ID" value="MBB6436137.1"/>
    <property type="molecule type" value="Genomic_DNA"/>
</dbReference>